<feature type="domain" description="EGF-like" evidence="7">
    <location>
        <begin position="19"/>
        <end position="55"/>
    </location>
</feature>
<evidence type="ECO:0000256" key="1">
    <source>
        <dbReference type="ARBA" id="ARBA00022536"/>
    </source>
</evidence>
<name>A0A9D4BBQ0_DREPO</name>
<comment type="caution">
    <text evidence="9">The sequence shown here is derived from an EMBL/GenBank/DDBJ whole genome shotgun (WGS) entry which is preliminary data.</text>
</comment>
<dbReference type="InterPro" id="IPR001881">
    <property type="entry name" value="EGF-like_Ca-bd_dom"/>
</dbReference>
<gene>
    <name evidence="9" type="ORF">DPMN_191454</name>
</gene>
<dbReference type="AlphaFoldDB" id="A0A9D4BBQ0"/>
<reference evidence="9" key="2">
    <citation type="submission" date="2020-11" db="EMBL/GenBank/DDBJ databases">
        <authorList>
            <person name="McCartney M.A."/>
            <person name="Auch B."/>
            <person name="Kono T."/>
            <person name="Mallez S."/>
            <person name="Becker A."/>
            <person name="Gohl D.M."/>
            <person name="Silverstein K.A.T."/>
            <person name="Koren S."/>
            <person name="Bechman K.B."/>
            <person name="Herman A."/>
            <person name="Abrahante J.E."/>
            <person name="Garbe J."/>
        </authorList>
    </citation>
    <scope>NUCLEOTIDE SEQUENCE</scope>
    <source>
        <strain evidence="9">Duluth1</strain>
        <tissue evidence="9">Whole animal</tissue>
    </source>
</reference>
<feature type="domain" description="C-type lectin" evidence="8">
    <location>
        <begin position="129"/>
        <end position="225"/>
    </location>
</feature>
<dbReference type="PROSITE" id="PS01186">
    <property type="entry name" value="EGF_2"/>
    <property type="match status" value="1"/>
</dbReference>
<dbReference type="CDD" id="cd00054">
    <property type="entry name" value="EGF_CA"/>
    <property type="match status" value="2"/>
</dbReference>
<dbReference type="CDD" id="cd00037">
    <property type="entry name" value="CLECT"/>
    <property type="match status" value="1"/>
</dbReference>
<dbReference type="InterPro" id="IPR000152">
    <property type="entry name" value="EGF-type_Asp/Asn_hydroxyl_site"/>
</dbReference>
<dbReference type="SUPFAM" id="SSF57196">
    <property type="entry name" value="EGF/Laminin"/>
    <property type="match status" value="2"/>
</dbReference>
<dbReference type="PROSITE" id="PS50026">
    <property type="entry name" value="EGF_3"/>
    <property type="match status" value="2"/>
</dbReference>
<dbReference type="SMART" id="SM00034">
    <property type="entry name" value="CLECT"/>
    <property type="match status" value="1"/>
</dbReference>
<evidence type="ECO:0000256" key="3">
    <source>
        <dbReference type="ARBA" id="ARBA00022737"/>
    </source>
</evidence>
<dbReference type="PANTHER" id="PTHR12916:SF4">
    <property type="entry name" value="UNINFLATABLE, ISOFORM C"/>
    <property type="match status" value="1"/>
</dbReference>
<dbReference type="SMART" id="SM00181">
    <property type="entry name" value="EGF"/>
    <property type="match status" value="2"/>
</dbReference>
<reference evidence="9" key="1">
    <citation type="journal article" date="2019" name="bioRxiv">
        <title>The Genome of the Zebra Mussel, Dreissena polymorpha: A Resource for Invasive Species Research.</title>
        <authorList>
            <person name="McCartney M.A."/>
            <person name="Auch B."/>
            <person name="Kono T."/>
            <person name="Mallez S."/>
            <person name="Zhang Y."/>
            <person name="Obille A."/>
            <person name="Becker A."/>
            <person name="Abrahante J.E."/>
            <person name="Garbe J."/>
            <person name="Badalamenti J.P."/>
            <person name="Herman A."/>
            <person name="Mangelson H."/>
            <person name="Liachko I."/>
            <person name="Sullivan S."/>
            <person name="Sone E.D."/>
            <person name="Koren S."/>
            <person name="Silverstein K.A.T."/>
            <person name="Beckman K.B."/>
            <person name="Gohl D.M."/>
        </authorList>
    </citation>
    <scope>NUCLEOTIDE SEQUENCE</scope>
    <source>
        <strain evidence="9">Duluth1</strain>
        <tissue evidence="9">Whole animal</tissue>
    </source>
</reference>
<dbReference type="SMART" id="SM00179">
    <property type="entry name" value="EGF_CA"/>
    <property type="match status" value="2"/>
</dbReference>
<dbReference type="PANTHER" id="PTHR12916">
    <property type="entry name" value="CYTOCHROME C OXIDASE POLYPEPTIDE VIC-2"/>
    <property type="match status" value="1"/>
</dbReference>
<keyword evidence="2" id="KW-0732">Signal</keyword>
<evidence type="ECO:0000259" key="8">
    <source>
        <dbReference type="PROSITE" id="PS50041"/>
    </source>
</evidence>
<dbReference type="PROSITE" id="PS50041">
    <property type="entry name" value="C_TYPE_LECTIN_2"/>
    <property type="match status" value="1"/>
</dbReference>
<organism evidence="9 10">
    <name type="scientific">Dreissena polymorpha</name>
    <name type="common">Zebra mussel</name>
    <name type="synonym">Mytilus polymorpha</name>
    <dbReference type="NCBI Taxonomy" id="45954"/>
    <lineage>
        <taxon>Eukaryota</taxon>
        <taxon>Metazoa</taxon>
        <taxon>Spiralia</taxon>
        <taxon>Lophotrochozoa</taxon>
        <taxon>Mollusca</taxon>
        <taxon>Bivalvia</taxon>
        <taxon>Autobranchia</taxon>
        <taxon>Heteroconchia</taxon>
        <taxon>Euheterodonta</taxon>
        <taxon>Imparidentia</taxon>
        <taxon>Neoheterodontei</taxon>
        <taxon>Myida</taxon>
        <taxon>Dreissenoidea</taxon>
        <taxon>Dreissenidae</taxon>
        <taxon>Dreissena</taxon>
    </lineage>
</organism>
<evidence type="ECO:0008006" key="11">
    <source>
        <dbReference type="Google" id="ProtNLM"/>
    </source>
</evidence>
<keyword evidence="5" id="KW-0325">Glycoprotein</keyword>
<keyword evidence="1 6" id="KW-0245">EGF-like domain</keyword>
<feature type="disulfide bond" evidence="6">
    <location>
        <begin position="85"/>
        <end position="94"/>
    </location>
</feature>
<dbReference type="InterPro" id="IPR016187">
    <property type="entry name" value="CTDL_fold"/>
</dbReference>
<dbReference type="Proteomes" id="UP000828390">
    <property type="component" value="Unassembled WGS sequence"/>
</dbReference>
<dbReference type="Gene3D" id="2.10.25.10">
    <property type="entry name" value="Laminin"/>
    <property type="match status" value="2"/>
</dbReference>
<evidence type="ECO:0000256" key="6">
    <source>
        <dbReference type="PROSITE-ProRule" id="PRU00076"/>
    </source>
</evidence>
<keyword evidence="10" id="KW-1185">Reference proteome</keyword>
<accession>A0A9D4BBQ0</accession>
<dbReference type="InterPro" id="IPR016186">
    <property type="entry name" value="C-type_lectin-like/link_sf"/>
</dbReference>
<keyword evidence="4 6" id="KW-1015">Disulfide bond</keyword>
<dbReference type="GO" id="GO:0005509">
    <property type="term" value="F:calcium ion binding"/>
    <property type="evidence" value="ECO:0007669"/>
    <property type="project" value="InterPro"/>
</dbReference>
<dbReference type="PROSITE" id="PS00022">
    <property type="entry name" value="EGF_1"/>
    <property type="match status" value="2"/>
</dbReference>
<dbReference type="Pfam" id="PF00059">
    <property type="entry name" value="Lectin_C"/>
    <property type="match status" value="1"/>
</dbReference>
<protein>
    <recommendedName>
        <fullName evidence="11">C-type lectin</fullName>
    </recommendedName>
</protein>
<sequence length="229" mass="24649">MLTYVRILFQTAADWNVYTKDECPTQPCLNGGSCVSSADGNYCSCTSGFEGKSCELSAINDCPAMNPCLNGGTCVDGQGTYSCYCPATFQGPICECFSNFSMKGSHCLRILTPYSTTTGQPVTVDISTAENACAGYGANVGLANIKDAGALAEAKLLELRSDLVYVSAQYSQSAKVWRWQDNSNVDFNWGTGEPTTGRNCVAYKPSQNYTFFTESCNTVGDFVCQVYLP</sequence>
<feature type="disulfide bond" evidence="6">
    <location>
        <begin position="45"/>
        <end position="54"/>
    </location>
</feature>
<comment type="caution">
    <text evidence="6">Lacks conserved residue(s) required for the propagation of feature annotation.</text>
</comment>
<dbReference type="PRINTS" id="PR00010">
    <property type="entry name" value="EGFBLOOD"/>
</dbReference>
<feature type="domain" description="EGF-like" evidence="7">
    <location>
        <begin position="58"/>
        <end position="95"/>
    </location>
</feature>
<dbReference type="FunFam" id="2.10.25.10:FF:000004">
    <property type="entry name" value="Neurogenic locus notch 1"/>
    <property type="match status" value="1"/>
</dbReference>
<dbReference type="Gene3D" id="3.10.100.10">
    <property type="entry name" value="Mannose-Binding Protein A, subunit A"/>
    <property type="match status" value="1"/>
</dbReference>
<evidence type="ECO:0000256" key="5">
    <source>
        <dbReference type="ARBA" id="ARBA00023180"/>
    </source>
</evidence>
<evidence type="ECO:0000313" key="9">
    <source>
        <dbReference type="EMBL" id="KAH3689246.1"/>
    </source>
</evidence>
<dbReference type="FunFam" id="2.10.25.10:FF:000012">
    <property type="entry name" value="Delta-like protein"/>
    <property type="match status" value="1"/>
</dbReference>
<dbReference type="SUPFAM" id="SSF56436">
    <property type="entry name" value="C-type lectin-like"/>
    <property type="match status" value="1"/>
</dbReference>
<proteinExistence type="predicted"/>
<dbReference type="InterPro" id="IPR001304">
    <property type="entry name" value="C-type_lectin-like"/>
</dbReference>
<evidence type="ECO:0000256" key="4">
    <source>
        <dbReference type="ARBA" id="ARBA00023157"/>
    </source>
</evidence>
<evidence type="ECO:0000259" key="7">
    <source>
        <dbReference type="PROSITE" id="PS50026"/>
    </source>
</evidence>
<evidence type="ECO:0000313" key="10">
    <source>
        <dbReference type="Proteomes" id="UP000828390"/>
    </source>
</evidence>
<keyword evidence="3" id="KW-0677">Repeat</keyword>
<dbReference type="InterPro" id="IPR000742">
    <property type="entry name" value="EGF"/>
</dbReference>
<dbReference type="PROSITE" id="PS00010">
    <property type="entry name" value="ASX_HYDROXYL"/>
    <property type="match status" value="1"/>
</dbReference>
<evidence type="ECO:0000256" key="2">
    <source>
        <dbReference type="ARBA" id="ARBA00022729"/>
    </source>
</evidence>
<dbReference type="Pfam" id="PF00008">
    <property type="entry name" value="EGF"/>
    <property type="match status" value="2"/>
</dbReference>
<dbReference type="EMBL" id="JAIWYP010000131">
    <property type="protein sequence ID" value="KAH3689246.1"/>
    <property type="molecule type" value="Genomic_DNA"/>
</dbReference>